<dbReference type="Proteomes" id="UP000198755">
    <property type="component" value="Unassembled WGS sequence"/>
</dbReference>
<proteinExistence type="predicted"/>
<feature type="region of interest" description="Disordered" evidence="1">
    <location>
        <begin position="1"/>
        <end position="27"/>
    </location>
</feature>
<gene>
    <name evidence="2" type="ORF">SAMN05444581_105221</name>
</gene>
<evidence type="ECO:0000313" key="2">
    <source>
        <dbReference type="EMBL" id="SFK30303.1"/>
    </source>
</evidence>
<accession>A0A1I3YEY7</accession>
<sequence>MADDDNDTDPPVGKIWIDENTPTNPPESVKRYVTVARRGNVSTPQQDYPGEVSTSFQFGLLCKLWSWTPIIDSAGTKGKPIKYFNCAMDQTRLIPARWNPQKPLPDNVLVGPYLEQIHVRMGFSDPRAILAESQPDTDRIGGSISSSISRSFSGGFFGYIPTASVSGTVSHSSTVSMRDFAVTNNSLQHHSDHIVRLSMLIGPQAGPYKDWSSVQTGGWSWNASNDSLPALATSDVPLNMQGLWELPGDSNDVLDFEVLVDCTFVMLPNCREGWAITSPATRSPPSEVAQQAQNRWGDPDTVLDVKTEFDCQWSRVISVPLKNADPR</sequence>
<dbReference type="AlphaFoldDB" id="A0A1I3YEY7"/>
<evidence type="ECO:0000313" key="3">
    <source>
        <dbReference type="Proteomes" id="UP000198755"/>
    </source>
</evidence>
<dbReference type="STRING" id="1612308.SAMN05444581_105221"/>
<organism evidence="2 3">
    <name type="scientific">Methylocapsa palsarum</name>
    <dbReference type="NCBI Taxonomy" id="1612308"/>
    <lineage>
        <taxon>Bacteria</taxon>
        <taxon>Pseudomonadati</taxon>
        <taxon>Pseudomonadota</taxon>
        <taxon>Alphaproteobacteria</taxon>
        <taxon>Hyphomicrobiales</taxon>
        <taxon>Beijerinckiaceae</taxon>
        <taxon>Methylocapsa</taxon>
    </lineage>
</organism>
<dbReference type="RefSeq" id="WP_091680803.1">
    <property type="nucleotide sequence ID" value="NZ_FOSN01000005.1"/>
</dbReference>
<protein>
    <submittedName>
        <fullName evidence="2">Uncharacterized protein</fullName>
    </submittedName>
</protein>
<name>A0A1I3YEY7_9HYPH</name>
<evidence type="ECO:0000256" key="1">
    <source>
        <dbReference type="SAM" id="MobiDB-lite"/>
    </source>
</evidence>
<dbReference type="EMBL" id="FOSN01000005">
    <property type="protein sequence ID" value="SFK30303.1"/>
    <property type="molecule type" value="Genomic_DNA"/>
</dbReference>
<keyword evidence="3" id="KW-1185">Reference proteome</keyword>
<reference evidence="2 3" key="1">
    <citation type="submission" date="2016-10" db="EMBL/GenBank/DDBJ databases">
        <authorList>
            <person name="de Groot N.N."/>
        </authorList>
    </citation>
    <scope>NUCLEOTIDE SEQUENCE [LARGE SCALE GENOMIC DNA]</scope>
    <source>
        <strain evidence="2 3">NE2</strain>
    </source>
</reference>